<accession>A0AAD8M9G9</accession>
<feature type="transmembrane region" description="Helical" evidence="1">
    <location>
        <begin position="55"/>
        <end position="77"/>
    </location>
</feature>
<keyword evidence="1" id="KW-0472">Membrane</keyword>
<dbReference type="Proteomes" id="UP001237642">
    <property type="component" value="Unassembled WGS sequence"/>
</dbReference>
<gene>
    <name evidence="2" type="ORF">POM88_040110</name>
</gene>
<evidence type="ECO:0000256" key="1">
    <source>
        <dbReference type="SAM" id="Phobius"/>
    </source>
</evidence>
<evidence type="ECO:0000313" key="2">
    <source>
        <dbReference type="EMBL" id="KAK1364549.1"/>
    </source>
</evidence>
<proteinExistence type="predicted"/>
<keyword evidence="1" id="KW-0812">Transmembrane</keyword>
<sequence length="221" mass="24971">MPSSLVRDCNALQQRRTRGGATPPLITNTHDARPLGFTRQPLQSRPGGGVVMDEFMAGGGLVVEFMAGLGVGSWLCVRLKKRMLNIRKRVVEEEAIALMFEELKHMIVYVLMSRITRWWQAEMSSLVRDFNVLQKARMATGATPPLSTTPQAPRPMGFTRQSLQLRLERGLGLKPKNCPCVFSVKDAYHPQIFPYWGKEEPKLKKQDIFAAAFLPTCRRDE</sequence>
<name>A0AAD8M9G9_9APIA</name>
<dbReference type="AlphaFoldDB" id="A0AAD8M9G9"/>
<organism evidence="2 3">
    <name type="scientific">Heracleum sosnowskyi</name>
    <dbReference type="NCBI Taxonomy" id="360622"/>
    <lineage>
        <taxon>Eukaryota</taxon>
        <taxon>Viridiplantae</taxon>
        <taxon>Streptophyta</taxon>
        <taxon>Embryophyta</taxon>
        <taxon>Tracheophyta</taxon>
        <taxon>Spermatophyta</taxon>
        <taxon>Magnoliopsida</taxon>
        <taxon>eudicotyledons</taxon>
        <taxon>Gunneridae</taxon>
        <taxon>Pentapetalae</taxon>
        <taxon>asterids</taxon>
        <taxon>campanulids</taxon>
        <taxon>Apiales</taxon>
        <taxon>Apiaceae</taxon>
        <taxon>Apioideae</taxon>
        <taxon>apioid superclade</taxon>
        <taxon>Tordylieae</taxon>
        <taxon>Tordyliinae</taxon>
        <taxon>Heracleum</taxon>
    </lineage>
</organism>
<protein>
    <submittedName>
        <fullName evidence="2">Uncharacterized protein</fullName>
    </submittedName>
</protein>
<reference evidence="2" key="1">
    <citation type="submission" date="2023-02" db="EMBL/GenBank/DDBJ databases">
        <title>Genome of toxic invasive species Heracleum sosnowskyi carries increased number of genes despite the absence of recent whole-genome duplications.</title>
        <authorList>
            <person name="Schelkunov M."/>
            <person name="Shtratnikova V."/>
            <person name="Makarenko M."/>
            <person name="Klepikova A."/>
            <person name="Omelchenko D."/>
            <person name="Novikova G."/>
            <person name="Obukhova E."/>
            <person name="Bogdanov V."/>
            <person name="Penin A."/>
            <person name="Logacheva M."/>
        </authorList>
    </citation>
    <scope>NUCLEOTIDE SEQUENCE</scope>
    <source>
        <strain evidence="2">Hsosn_3</strain>
        <tissue evidence="2">Leaf</tissue>
    </source>
</reference>
<keyword evidence="1" id="KW-1133">Transmembrane helix</keyword>
<comment type="caution">
    <text evidence="2">The sequence shown here is derived from an EMBL/GenBank/DDBJ whole genome shotgun (WGS) entry which is preliminary data.</text>
</comment>
<evidence type="ECO:0000313" key="3">
    <source>
        <dbReference type="Proteomes" id="UP001237642"/>
    </source>
</evidence>
<keyword evidence="3" id="KW-1185">Reference proteome</keyword>
<reference evidence="2" key="2">
    <citation type="submission" date="2023-05" db="EMBL/GenBank/DDBJ databases">
        <authorList>
            <person name="Schelkunov M.I."/>
        </authorList>
    </citation>
    <scope>NUCLEOTIDE SEQUENCE</scope>
    <source>
        <strain evidence="2">Hsosn_3</strain>
        <tissue evidence="2">Leaf</tissue>
    </source>
</reference>
<dbReference type="EMBL" id="JAUIZM010000009">
    <property type="protein sequence ID" value="KAK1364549.1"/>
    <property type="molecule type" value="Genomic_DNA"/>
</dbReference>